<feature type="binding site" evidence="11">
    <location>
        <position position="343"/>
    </location>
    <ligand>
        <name>Zn(2+)</name>
        <dbReference type="ChEBI" id="CHEBI:29105"/>
        <note>catalytic</note>
    </ligand>
</feature>
<reference evidence="19" key="1">
    <citation type="submission" date="2025-08" db="UniProtKB">
        <authorList>
            <consortium name="RefSeq"/>
        </authorList>
    </citation>
    <scope>IDENTIFICATION</scope>
    <source>
        <strain evidence="19">Aabys</strain>
        <tissue evidence="19">Whole body</tissue>
    </source>
</reference>
<feature type="binding site" evidence="11">
    <location>
        <position position="347"/>
    </location>
    <ligand>
        <name>Zn(2+)</name>
        <dbReference type="ChEBI" id="CHEBI:29105"/>
        <note>catalytic</note>
    </ligand>
</feature>
<dbReference type="VEuPathDB" id="VectorBase:MDOA011088"/>
<dbReference type="PANTHER" id="PTHR11533">
    <property type="entry name" value="PROTEASE M1 ZINC METALLOPROTEASE"/>
    <property type="match status" value="1"/>
</dbReference>
<evidence type="ECO:0000259" key="17">
    <source>
        <dbReference type="Pfam" id="PF17900"/>
    </source>
</evidence>
<evidence type="ECO:0000256" key="2">
    <source>
        <dbReference type="ARBA" id="ARBA00010136"/>
    </source>
</evidence>
<comment type="similarity">
    <text evidence="2 13">Belongs to the peptidase M1 family.</text>
</comment>
<dbReference type="InterPro" id="IPR050344">
    <property type="entry name" value="Peptidase_M1_aminopeptidases"/>
</dbReference>
<feature type="transmembrane region" description="Helical" evidence="13">
    <location>
        <begin position="919"/>
        <end position="939"/>
    </location>
</feature>
<dbReference type="Gene3D" id="2.60.40.1910">
    <property type="match status" value="1"/>
</dbReference>
<evidence type="ECO:0000259" key="15">
    <source>
        <dbReference type="Pfam" id="PF01433"/>
    </source>
</evidence>
<feature type="signal peptide" evidence="14">
    <location>
        <begin position="1"/>
        <end position="22"/>
    </location>
</feature>
<evidence type="ECO:0000313" key="19">
    <source>
        <dbReference type="RefSeq" id="XP_005179458.2"/>
    </source>
</evidence>
<feature type="domain" description="Peptidase M1 membrane alanine aminopeptidase" evidence="15">
    <location>
        <begin position="284"/>
        <end position="495"/>
    </location>
</feature>
<gene>
    <name evidence="19" type="primary">LOC101891219</name>
</gene>
<feature type="binding site" evidence="11">
    <location>
        <position position="366"/>
    </location>
    <ligand>
        <name>Zn(2+)</name>
        <dbReference type="ChEBI" id="CHEBI:29105"/>
        <note>catalytic</note>
    </ligand>
</feature>
<dbReference type="Proteomes" id="UP001652621">
    <property type="component" value="Unplaced"/>
</dbReference>
<keyword evidence="8 13" id="KW-0482">Metalloprotease</keyword>
<evidence type="ECO:0000256" key="1">
    <source>
        <dbReference type="ARBA" id="ARBA00004609"/>
    </source>
</evidence>
<feature type="domain" description="Aminopeptidase N-like N-terminal" evidence="17">
    <location>
        <begin position="54"/>
        <end position="238"/>
    </location>
</feature>
<dbReference type="InterPro" id="IPR045357">
    <property type="entry name" value="Aminopeptidase_N-like_N"/>
</dbReference>
<evidence type="ECO:0000256" key="14">
    <source>
        <dbReference type="SAM" id="SignalP"/>
    </source>
</evidence>
<evidence type="ECO:0000256" key="4">
    <source>
        <dbReference type="ARBA" id="ARBA00022670"/>
    </source>
</evidence>
<evidence type="ECO:0000256" key="5">
    <source>
        <dbReference type="ARBA" id="ARBA00022723"/>
    </source>
</evidence>
<keyword evidence="14" id="KW-0732">Signal</keyword>
<dbReference type="CDD" id="cd09601">
    <property type="entry name" value="M1_APN-Q_like"/>
    <property type="match status" value="1"/>
</dbReference>
<dbReference type="GO" id="GO:0004177">
    <property type="term" value="F:aminopeptidase activity"/>
    <property type="evidence" value="ECO:0007669"/>
    <property type="project" value="UniProtKB-KW"/>
</dbReference>
<keyword evidence="4 13" id="KW-0645">Protease</keyword>
<keyword evidence="3" id="KW-0336">GPI-anchor</keyword>
<keyword evidence="18" id="KW-1185">Reference proteome</keyword>
<proteinExistence type="inferred from homology"/>
<evidence type="ECO:0000256" key="9">
    <source>
        <dbReference type="ARBA" id="ARBA00023288"/>
    </source>
</evidence>
<dbReference type="eggNOG" id="KOG1046">
    <property type="taxonomic scope" value="Eukaryota"/>
</dbReference>
<dbReference type="Pfam" id="PF01433">
    <property type="entry name" value="Peptidase_M1"/>
    <property type="match status" value="1"/>
</dbReference>
<feature type="domain" description="ERAP1-like C-terminal" evidence="16">
    <location>
        <begin position="574"/>
        <end position="871"/>
    </location>
</feature>
<comment type="cofactor">
    <cofactor evidence="11 13">
        <name>Zn(2+)</name>
        <dbReference type="ChEBI" id="CHEBI:29105"/>
    </cofactor>
    <text evidence="11 13">Binds 1 zinc ion per subunit.</text>
</comment>
<dbReference type="Pfam" id="PF11838">
    <property type="entry name" value="ERAP1_C"/>
    <property type="match status" value="1"/>
</dbReference>
<evidence type="ECO:0000256" key="10">
    <source>
        <dbReference type="PIRSR" id="PIRSR634016-1"/>
    </source>
</evidence>
<dbReference type="RefSeq" id="XP_005179458.2">
    <property type="nucleotide sequence ID" value="XM_005179401.4"/>
</dbReference>
<dbReference type="PANTHER" id="PTHR11533:SF290">
    <property type="entry name" value="AMINOPEPTIDASE"/>
    <property type="match status" value="1"/>
</dbReference>
<sequence length="942" mass="107477">MNSRLVVFSAIAILAVAGSVKSASHYKFPVERESVLTGTPREDLNYRLPNNTIPSHYDIVLTTRVDEGIREFTGVVTIDVTVVEETNSFVLNARQLKFDKATVQSGSESPEELKIVYDEQREFLILTRKVEAPFAKDSKLKLNVTYNGVLRNDNAGFYMTTYTDVNGSERPLAATQFESTNARHAFPCYDDPGKRATFKITINHSPTYTAISNMPVYETETTSGKTVFETTVNMPTYIVAFIVSDFKYSEGELNGLKQRVYSRPGSEDEQEWGLLSGMLITQRLAEYFDIDFMLPKLDQAAIPNKGGAMENYGLATYGEQYMLYNRDLSTVNTQTAIANIIGHEIGHQWFGDYVTIQWWTYLWLKEGFAQLFSYKATDDAFPEWGIWQQFQTDEYQAALTSDASDKPRPMTHYVQTAAEISSLYDDVSYAKAGSVLHMWNHALTDAVFKRGLHNYLDANKFTSAVEDDLFNALQIAAKEENHPIPARIEDMLRSWTQQGGYPVLTVSRNYDDGSFTVAQQSFHNNENTKSDKLWYIPINYASQSNADFRNTAASDFLLNVSSIKVDAKLSKDDWLILNKQSTGFYRINYDDKNWKLIVEGLHDKPYKVHPLNRAQLMHDAYRFSISNRLQHSTLLEMLPYLVEEDQYAPWATAKGIFDTFHRFLIDHSNYEYFQRYLAYIVEPVYEKFGVHEDSGEQHYHKFTRNIIIHLAWMADVKTCQQEVRKKFEAELNNVVAIEPNLRSQFYCLALKDATSTEFNYVFDKLMNTNDQALRNSFISSLGCAENAEQLNKFFSSSIDTGNKLRSPERLTILSAAYSRSQAGLYAAIEFLNNNWQAYGELAIGSNKPLDAAIRGMSSYVVKSDQELKLLELVDKVKESAYVNSDLETVVKSRIQDNYNWLKANRDPIMSWMLNFRNSGSASLTLSFVSLASALVIVVFRLF</sequence>
<dbReference type="InterPro" id="IPR014782">
    <property type="entry name" value="Peptidase_M1_dom"/>
</dbReference>
<dbReference type="Pfam" id="PF17900">
    <property type="entry name" value="Peptidase_M1_N"/>
    <property type="match status" value="1"/>
</dbReference>
<dbReference type="PRINTS" id="PR00756">
    <property type="entry name" value="ALADIPTASE"/>
</dbReference>
<feature type="chain" id="PRO_5046568040" description="Aminopeptidase" evidence="14">
    <location>
        <begin position="23"/>
        <end position="942"/>
    </location>
</feature>
<dbReference type="InterPro" id="IPR042097">
    <property type="entry name" value="Aminopeptidase_N-like_N_sf"/>
</dbReference>
<dbReference type="InterPro" id="IPR027268">
    <property type="entry name" value="Peptidase_M4/M1_CTD_sf"/>
</dbReference>
<keyword evidence="3" id="KW-0325">Glycoprotein</keyword>
<dbReference type="SUPFAM" id="SSF55486">
    <property type="entry name" value="Metalloproteases ('zincins'), catalytic domain"/>
    <property type="match status" value="1"/>
</dbReference>
<evidence type="ECO:0000256" key="11">
    <source>
        <dbReference type="PIRSR" id="PIRSR634016-3"/>
    </source>
</evidence>
<evidence type="ECO:0000256" key="12">
    <source>
        <dbReference type="PIRSR" id="PIRSR634016-4"/>
    </source>
</evidence>
<keyword evidence="6 13" id="KW-0378">Hydrolase</keyword>
<dbReference type="InterPro" id="IPR024571">
    <property type="entry name" value="ERAP1-like_C_dom"/>
</dbReference>
<dbReference type="STRING" id="7370.A0A1I8N3A4"/>
<keyword evidence="5 11" id="KW-0479">Metal-binding</keyword>
<evidence type="ECO:0000256" key="6">
    <source>
        <dbReference type="ARBA" id="ARBA00022801"/>
    </source>
</evidence>
<protein>
    <recommendedName>
        <fullName evidence="13">Aminopeptidase</fullName>
        <ecNumber evidence="13">3.4.11.-</ecNumber>
    </recommendedName>
</protein>
<comment type="subcellular location">
    <subcellularLocation>
        <location evidence="1">Cell membrane</location>
        <topology evidence="1">Lipid-anchor</topology>
        <topology evidence="1">GPI-anchor</topology>
    </subcellularLocation>
</comment>
<keyword evidence="13 19" id="KW-0031">Aminopeptidase</keyword>
<keyword evidence="13" id="KW-0812">Transmembrane</keyword>
<feature type="site" description="Transition state stabilizer" evidence="12">
    <location>
        <position position="429"/>
    </location>
</feature>
<accession>A0A9J7CMU8</accession>
<dbReference type="SUPFAM" id="SSF63737">
    <property type="entry name" value="Leukotriene A4 hydrolase N-terminal domain"/>
    <property type="match status" value="1"/>
</dbReference>
<dbReference type="Gene3D" id="1.10.390.10">
    <property type="entry name" value="Neutral Protease Domain 2"/>
    <property type="match status" value="1"/>
</dbReference>
<keyword evidence="13" id="KW-1133">Transmembrane helix</keyword>
<dbReference type="EC" id="3.4.11.-" evidence="13"/>
<name>A0A9J7CMU8_MUSDO</name>
<keyword evidence="13" id="KW-0472">Membrane</keyword>
<keyword evidence="9" id="KW-0449">Lipoprotein</keyword>
<dbReference type="Gene3D" id="1.25.50.20">
    <property type="match status" value="1"/>
</dbReference>
<dbReference type="InterPro" id="IPR034016">
    <property type="entry name" value="M1_APN-typ"/>
</dbReference>
<keyword evidence="7 11" id="KW-0862">Zinc</keyword>
<feature type="active site" description="Proton acceptor" evidence="10">
    <location>
        <position position="344"/>
    </location>
</feature>
<organism evidence="18 19">
    <name type="scientific">Musca domestica</name>
    <name type="common">House fly</name>
    <dbReference type="NCBI Taxonomy" id="7370"/>
    <lineage>
        <taxon>Eukaryota</taxon>
        <taxon>Metazoa</taxon>
        <taxon>Ecdysozoa</taxon>
        <taxon>Arthropoda</taxon>
        <taxon>Hexapoda</taxon>
        <taxon>Insecta</taxon>
        <taxon>Pterygota</taxon>
        <taxon>Neoptera</taxon>
        <taxon>Endopterygota</taxon>
        <taxon>Diptera</taxon>
        <taxon>Brachycera</taxon>
        <taxon>Muscomorpha</taxon>
        <taxon>Muscoidea</taxon>
        <taxon>Muscidae</taxon>
        <taxon>Musca</taxon>
    </lineage>
</organism>
<dbReference type="Gene3D" id="2.60.40.1730">
    <property type="entry name" value="tricorn interacting facor f3 domain"/>
    <property type="match status" value="1"/>
</dbReference>
<evidence type="ECO:0000256" key="8">
    <source>
        <dbReference type="ARBA" id="ARBA00023049"/>
    </source>
</evidence>
<evidence type="ECO:0000256" key="3">
    <source>
        <dbReference type="ARBA" id="ARBA00022622"/>
    </source>
</evidence>
<dbReference type="InterPro" id="IPR001930">
    <property type="entry name" value="Peptidase_M1"/>
</dbReference>
<dbReference type="OrthoDB" id="510539at2759"/>
<evidence type="ECO:0000256" key="13">
    <source>
        <dbReference type="RuleBase" id="RU364040"/>
    </source>
</evidence>
<dbReference type="VEuPathDB" id="VectorBase:MDOMA2_014413"/>
<evidence type="ECO:0000256" key="7">
    <source>
        <dbReference type="ARBA" id="ARBA00022833"/>
    </source>
</evidence>
<dbReference type="GeneID" id="101891219"/>
<evidence type="ECO:0000313" key="18">
    <source>
        <dbReference type="Proteomes" id="UP001652621"/>
    </source>
</evidence>
<evidence type="ECO:0000259" key="16">
    <source>
        <dbReference type="Pfam" id="PF11838"/>
    </source>
</evidence>